<dbReference type="RefSeq" id="WP_191177595.1">
    <property type="nucleotide sequence ID" value="NZ_JACWMW010000008.1"/>
</dbReference>
<sequence>MKWQNSEQDKLLSNSIKGKLKLLLNRKVAFDKSIIYNSTNIDAFLDINLPKLFPEDKINNLLEYIHSKTLYDGESILFKFGDSQMLSDLYFQNEEECIFYVATAENKELINRGKYSTTASYISLIVEGLTKIINNSEIKMSKQCFVAMSFDDDMNIIFNEAISPAIKQCGFAPYIVSNINIESDTTINDAILAGIKRAKFTIADFTGHKAGVYFEAGYALGRGQKVIYTCKDTDLGKTHFDTRNYQHIVWKDSNDLREKLINKIEAFIKD</sequence>
<dbReference type="SUPFAM" id="SSF52309">
    <property type="entry name" value="N-(deoxy)ribosyltransferase-like"/>
    <property type="match status" value="1"/>
</dbReference>
<gene>
    <name evidence="1" type="ORF">IDJ75_20895</name>
</gene>
<dbReference type="Gene3D" id="3.40.50.450">
    <property type="match status" value="1"/>
</dbReference>
<reference evidence="1 2" key="1">
    <citation type="submission" date="2020-09" db="EMBL/GenBank/DDBJ databases">
        <title>Novel species of Mucilaginibacter isolated from a glacier on the Tibetan Plateau.</title>
        <authorList>
            <person name="Liu Q."/>
            <person name="Xin Y.-H."/>
        </authorList>
    </citation>
    <scope>NUCLEOTIDE SEQUENCE [LARGE SCALE GENOMIC DNA]</scope>
    <source>
        <strain evidence="1 2">CGMCC 1.13878</strain>
    </source>
</reference>
<proteinExistence type="predicted"/>
<dbReference type="Proteomes" id="UP000618754">
    <property type="component" value="Unassembled WGS sequence"/>
</dbReference>
<comment type="caution">
    <text evidence="1">The sequence shown here is derived from an EMBL/GenBank/DDBJ whole genome shotgun (WGS) entry which is preliminary data.</text>
</comment>
<keyword evidence="2" id="KW-1185">Reference proteome</keyword>
<evidence type="ECO:0000313" key="2">
    <source>
        <dbReference type="Proteomes" id="UP000618754"/>
    </source>
</evidence>
<evidence type="ECO:0008006" key="3">
    <source>
        <dbReference type="Google" id="ProtNLM"/>
    </source>
</evidence>
<accession>A0ABR7XAY2</accession>
<dbReference type="EMBL" id="JACWMW010000008">
    <property type="protein sequence ID" value="MBD1387753.1"/>
    <property type="molecule type" value="Genomic_DNA"/>
</dbReference>
<organism evidence="1 2">
    <name type="scientific">Mucilaginibacter rigui</name>
    <dbReference type="NCBI Taxonomy" id="534635"/>
    <lineage>
        <taxon>Bacteria</taxon>
        <taxon>Pseudomonadati</taxon>
        <taxon>Bacteroidota</taxon>
        <taxon>Sphingobacteriia</taxon>
        <taxon>Sphingobacteriales</taxon>
        <taxon>Sphingobacteriaceae</taxon>
        <taxon>Mucilaginibacter</taxon>
    </lineage>
</organism>
<protein>
    <recommendedName>
        <fullName evidence="3">Nucleoside 2-deoxyribosyltransferase</fullName>
    </recommendedName>
</protein>
<evidence type="ECO:0000313" key="1">
    <source>
        <dbReference type="EMBL" id="MBD1387753.1"/>
    </source>
</evidence>
<name>A0ABR7XAY2_9SPHI</name>